<dbReference type="SUPFAM" id="SSF56425">
    <property type="entry name" value="Succinate dehydrogenase/fumarate reductase flavoprotein, catalytic domain"/>
    <property type="match status" value="1"/>
</dbReference>
<evidence type="ECO:0000313" key="7">
    <source>
        <dbReference type="Proteomes" id="UP000186736"/>
    </source>
</evidence>
<dbReference type="InterPro" id="IPR027477">
    <property type="entry name" value="Succ_DH/fumarate_Rdtase_cat_sf"/>
</dbReference>
<dbReference type="Gene3D" id="3.50.50.60">
    <property type="entry name" value="FAD/NAD(P)-binding domain"/>
    <property type="match status" value="2"/>
</dbReference>
<dbReference type="GO" id="GO:0043565">
    <property type="term" value="F:sequence-specific DNA binding"/>
    <property type="evidence" value="ECO:0007669"/>
    <property type="project" value="InterPro"/>
</dbReference>
<dbReference type="RefSeq" id="WP_075801893.1">
    <property type="nucleotide sequence ID" value="NZ_MKZO01000007.1"/>
</dbReference>
<evidence type="ECO:0000259" key="5">
    <source>
        <dbReference type="PROSITE" id="PS50811"/>
    </source>
</evidence>
<dbReference type="EMBL" id="MKZO01000007">
    <property type="protein sequence ID" value="OLS64270.1"/>
    <property type="molecule type" value="Genomic_DNA"/>
</dbReference>
<dbReference type="GO" id="GO:0047571">
    <property type="term" value="F:3-oxosteroid 1-dehydrogenase activity"/>
    <property type="evidence" value="ECO:0007669"/>
    <property type="project" value="UniProtKB-EC"/>
</dbReference>
<dbReference type="GO" id="GO:0003700">
    <property type="term" value="F:DNA-binding transcription factor activity"/>
    <property type="evidence" value="ECO:0007669"/>
    <property type="project" value="InterPro"/>
</dbReference>
<dbReference type="GO" id="GO:0008202">
    <property type="term" value="P:steroid metabolic process"/>
    <property type="evidence" value="ECO:0007669"/>
    <property type="project" value="UniProtKB-ARBA"/>
</dbReference>
<dbReference type="Proteomes" id="UP000186736">
    <property type="component" value="Unassembled WGS sequence"/>
</dbReference>
<gene>
    <name evidence="6" type="primary">ksdD</name>
    <name evidence="6" type="ORF">PSEMO_08150</name>
</gene>
<evidence type="ECO:0000313" key="6">
    <source>
        <dbReference type="EMBL" id="OLS64270.1"/>
    </source>
</evidence>
<protein>
    <submittedName>
        <fullName evidence="6">3-oxosteroid 1-dehydrogenase</fullName>
        <ecNumber evidence="6">1.3.99.4</ecNumber>
    </submittedName>
</protein>
<dbReference type="EC" id="1.3.99.4" evidence="6"/>
<keyword evidence="2" id="KW-0285">Flavoprotein</keyword>
<proteinExistence type="predicted"/>
<reference evidence="6 7" key="1">
    <citation type="submission" date="2016-10" db="EMBL/GenBank/DDBJ databases">
        <title>Genome Sequence of Pseudomonas putida GM4FR.</title>
        <authorList>
            <person name="Poehlein A."/>
            <person name="Wemheuer F."/>
            <person name="Hollensteiner J."/>
            <person name="Wemheuer B."/>
        </authorList>
    </citation>
    <scope>NUCLEOTIDE SEQUENCE [LARGE SCALE GENOMIC DNA]</scope>
    <source>
        <strain evidence="6 7">GM4FR</strain>
    </source>
</reference>
<dbReference type="PROSITE" id="PS50811">
    <property type="entry name" value="WRKY"/>
    <property type="match status" value="1"/>
</dbReference>
<dbReference type="OrthoDB" id="9813348at2"/>
<dbReference type="AlphaFoldDB" id="A0A1Q9RA01"/>
<dbReference type="PRINTS" id="PR00411">
    <property type="entry name" value="PNDRDTASEI"/>
</dbReference>
<dbReference type="InterPro" id="IPR003953">
    <property type="entry name" value="FAD-dep_OxRdtase_2_FAD-bd"/>
</dbReference>
<dbReference type="SUPFAM" id="SSF51905">
    <property type="entry name" value="FAD/NAD(P)-binding domain"/>
    <property type="match status" value="1"/>
</dbReference>
<dbReference type="PANTHER" id="PTHR43400">
    <property type="entry name" value="FUMARATE REDUCTASE"/>
    <property type="match status" value="1"/>
</dbReference>
<dbReference type="InterPro" id="IPR050315">
    <property type="entry name" value="FAD-oxidoreductase_2"/>
</dbReference>
<evidence type="ECO:0000256" key="2">
    <source>
        <dbReference type="ARBA" id="ARBA00022630"/>
    </source>
</evidence>
<evidence type="ECO:0000256" key="3">
    <source>
        <dbReference type="ARBA" id="ARBA00022827"/>
    </source>
</evidence>
<evidence type="ECO:0000256" key="4">
    <source>
        <dbReference type="ARBA" id="ARBA00023002"/>
    </source>
</evidence>
<dbReference type="PANTHER" id="PTHR43400:SF10">
    <property type="entry name" value="3-OXOSTEROID 1-DEHYDROGENASE"/>
    <property type="match status" value="1"/>
</dbReference>
<comment type="cofactor">
    <cofactor evidence="1">
        <name>FAD</name>
        <dbReference type="ChEBI" id="CHEBI:57692"/>
    </cofactor>
</comment>
<sequence length="546" mass="59181">MQTLECDVLVIGSGASGLAAAVTAASQGLRVIVAEKSRWLGGTSAWSGGWLWVPRNPLGRVETDDAPERYLLAQVHATALSEQQRAYLQRGPEMVEFFHNHTAVQFYPGNAMPDMRDGEGSASGGRSLCAQPFDGRELGPWLEHLRPPLDIVSLFGMGIAGGADMGAFFNARHSFKAAWHVGKRLGRHMLDLLRYRRGTHLVNGNALVARLVRSALDREVQLLTQSPVRGLLRDGERVSGAQLEGRRVLARRGVVLACGGFAHDPQRLEQRLGHRHHCAAPLDNSGDGLRLGEAVGGLLGDDLAHDAAWAPVSLVPRRDGPPGRFPHLVDRGKPGFIAVGADGRRFTNEADCYHDFMNDLFARTPAGQEPEAWMICDHQAQRRFGIGWAKPWPFPLGYYRRCGYLREGRDARELAQRCGLDPEQLQAAIERFNEHARLGHDPDFGRGQSAYNRASGDALNGPNPSLRPLQGRLYAVRLVAGSLGTFAGLKTDAAARVLDRDGQVIPGLHAVGNDMNSVMGGYYPSGGITLGPGMVFGYLAGLALAS</sequence>
<organism evidence="6 7">
    <name type="scientific">Pseudomonas putida</name>
    <name type="common">Arthrobacter siderocapsulatus</name>
    <dbReference type="NCBI Taxonomy" id="303"/>
    <lineage>
        <taxon>Bacteria</taxon>
        <taxon>Pseudomonadati</taxon>
        <taxon>Pseudomonadota</taxon>
        <taxon>Gammaproteobacteria</taxon>
        <taxon>Pseudomonadales</taxon>
        <taxon>Pseudomonadaceae</taxon>
        <taxon>Pseudomonas</taxon>
    </lineage>
</organism>
<accession>A0A1Q9RA01</accession>
<name>A0A1Q9RA01_PSEPU</name>
<dbReference type="InterPro" id="IPR036188">
    <property type="entry name" value="FAD/NAD-bd_sf"/>
</dbReference>
<comment type="caution">
    <text evidence="6">The sequence shown here is derived from an EMBL/GenBank/DDBJ whole genome shotgun (WGS) entry which is preliminary data.</text>
</comment>
<evidence type="ECO:0000256" key="1">
    <source>
        <dbReference type="ARBA" id="ARBA00001974"/>
    </source>
</evidence>
<dbReference type="InterPro" id="IPR003657">
    <property type="entry name" value="WRKY_dom"/>
</dbReference>
<keyword evidence="3" id="KW-0274">FAD</keyword>
<dbReference type="Pfam" id="PF00890">
    <property type="entry name" value="FAD_binding_2"/>
    <property type="match status" value="1"/>
</dbReference>
<feature type="domain" description="WRKY" evidence="5">
    <location>
        <begin position="370"/>
        <end position="435"/>
    </location>
</feature>
<keyword evidence="4 6" id="KW-0560">Oxidoreductase</keyword>